<feature type="compositionally biased region" description="Basic and acidic residues" evidence="1">
    <location>
        <begin position="31"/>
        <end position="44"/>
    </location>
</feature>
<reference evidence="3" key="1">
    <citation type="journal article" date="2019" name="Int. J. Syst. Evol. Microbiol.">
        <title>The Global Catalogue of Microorganisms (GCM) 10K type strain sequencing project: providing services to taxonomists for standard genome sequencing and annotation.</title>
        <authorList>
            <consortium name="The Broad Institute Genomics Platform"/>
            <consortium name="The Broad Institute Genome Sequencing Center for Infectious Disease"/>
            <person name="Wu L."/>
            <person name="Ma J."/>
        </authorList>
    </citation>
    <scope>NUCLEOTIDE SEQUENCE [LARGE SCALE GENOMIC DNA]</scope>
    <source>
        <strain evidence="3">JCM 19129</strain>
    </source>
</reference>
<dbReference type="Proteomes" id="UP001500368">
    <property type="component" value="Unassembled WGS sequence"/>
</dbReference>
<comment type="caution">
    <text evidence="2">The sequence shown here is derived from an EMBL/GenBank/DDBJ whole genome shotgun (WGS) entry which is preliminary data.</text>
</comment>
<proteinExistence type="predicted"/>
<evidence type="ECO:0000313" key="3">
    <source>
        <dbReference type="Proteomes" id="UP001500368"/>
    </source>
</evidence>
<organism evidence="2 3">
    <name type="scientific">Nesterenkonia rhizosphaerae</name>
    <dbReference type="NCBI Taxonomy" id="1348272"/>
    <lineage>
        <taxon>Bacteria</taxon>
        <taxon>Bacillati</taxon>
        <taxon>Actinomycetota</taxon>
        <taxon>Actinomycetes</taxon>
        <taxon>Micrococcales</taxon>
        <taxon>Micrococcaceae</taxon>
        <taxon>Nesterenkonia</taxon>
    </lineage>
</organism>
<gene>
    <name evidence="2" type="ORF">GCM10025790_23600</name>
</gene>
<keyword evidence="3" id="KW-1185">Reference proteome</keyword>
<evidence type="ECO:0000313" key="2">
    <source>
        <dbReference type="EMBL" id="GAA4925418.1"/>
    </source>
</evidence>
<accession>A0ABP9G160</accession>
<evidence type="ECO:0000256" key="1">
    <source>
        <dbReference type="SAM" id="MobiDB-lite"/>
    </source>
</evidence>
<feature type="region of interest" description="Disordered" evidence="1">
    <location>
        <begin position="1"/>
        <end position="47"/>
    </location>
</feature>
<name>A0ABP9G160_9MICC</name>
<sequence length="96" mass="10351">MPTLEPQAPQVATPERSEADELVPRAGKPRHGNDVARTPAERTHGSLTSRLHSAGKVLPAFTPKESRGIAEYQRRWSPHPGAAVVGIVGTLQNLIE</sequence>
<dbReference type="EMBL" id="BAABLW010000007">
    <property type="protein sequence ID" value="GAA4925418.1"/>
    <property type="molecule type" value="Genomic_DNA"/>
</dbReference>
<protein>
    <submittedName>
        <fullName evidence="2">Uncharacterized protein</fullName>
    </submittedName>
</protein>